<feature type="transmembrane region" description="Helical" evidence="9">
    <location>
        <begin position="155"/>
        <end position="181"/>
    </location>
</feature>
<evidence type="ECO:0000256" key="9">
    <source>
        <dbReference type="SAM" id="Phobius"/>
    </source>
</evidence>
<reference evidence="12" key="1">
    <citation type="submission" date="2025-08" db="UniProtKB">
        <authorList>
            <consortium name="RefSeq"/>
        </authorList>
    </citation>
    <scope>IDENTIFICATION</scope>
</reference>
<keyword evidence="11" id="KW-1185">Reference proteome</keyword>
<organism evidence="11 12">
    <name type="scientific">Trichoplusia ni</name>
    <name type="common">Cabbage looper</name>
    <dbReference type="NCBI Taxonomy" id="7111"/>
    <lineage>
        <taxon>Eukaryota</taxon>
        <taxon>Metazoa</taxon>
        <taxon>Ecdysozoa</taxon>
        <taxon>Arthropoda</taxon>
        <taxon>Hexapoda</taxon>
        <taxon>Insecta</taxon>
        <taxon>Pterygota</taxon>
        <taxon>Neoptera</taxon>
        <taxon>Endopterygota</taxon>
        <taxon>Lepidoptera</taxon>
        <taxon>Glossata</taxon>
        <taxon>Ditrysia</taxon>
        <taxon>Noctuoidea</taxon>
        <taxon>Noctuidae</taxon>
        <taxon>Plusiinae</taxon>
        <taxon>Trichoplusia</taxon>
    </lineage>
</organism>
<feature type="domain" description="RING-type" evidence="10">
    <location>
        <begin position="241"/>
        <end position="291"/>
    </location>
</feature>
<keyword evidence="7 9" id="KW-0472">Membrane</keyword>
<feature type="transmembrane region" description="Helical" evidence="9">
    <location>
        <begin position="116"/>
        <end position="134"/>
    </location>
</feature>
<evidence type="ECO:0000256" key="7">
    <source>
        <dbReference type="ARBA" id="ARBA00023136"/>
    </source>
</evidence>
<dbReference type="SUPFAM" id="SSF57850">
    <property type="entry name" value="RING/U-box"/>
    <property type="match status" value="1"/>
</dbReference>
<dbReference type="FunFam" id="3.30.40.10:FF:000074">
    <property type="entry name" value="Ring finger protein 121"/>
    <property type="match status" value="1"/>
</dbReference>
<keyword evidence="6 9" id="KW-1133">Transmembrane helix</keyword>
<accession>A0A7E5W7V6</accession>
<dbReference type="OrthoDB" id="446635at2759"/>
<dbReference type="KEGG" id="tnl:113500250"/>
<evidence type="ECO:0000256" key="5">
    <source>
        <dbReference type="ARBA" id="ARBA00022833"/>
    </source>
</evidence>
<dbReference type="SMART" id="SM00184">
    <property type="entry name" value="RING"/>
    <property type="match status" value="1"/>
</dbReference>
<evidence type="ECO:0000313" key="11">
    <source>
        <dbReference type="Proteomes" id="UP000322000"/>
    </source>
</evidence>
<keyword evidence="3" id="KW-0479">Metal-binding</keyword>
<dbReference type="Gene3D" id="3.30.40.10">
    <property type="entry name" value="Zinc/RING finger domain, C3HC4 (zinc finger)"/>
    <property type="match status" value="1"/>
</dbReference>
<dbReference type="GO" id="GO:0008270">
    <property type="term" value="F:zinc ion binding"/>
    <property type="evidence" value="ECO:0007669"/>
    <property type="project" value="UniProtKB-KW"/>
</dbReference>
<dbReference type="GeneID" id="113500250"/>
<keyword evidence="4 8" id="KW-0863">Zinc-finger</keyword>
<gene>
    <name evidence="12" type="primary">LOC113500250</name>
</gene>
<proteinExistence type="predicted"/>
<dbReference type="RefSeq" id="XP_026736758.1">
    <property type="nucleotide sequence ID" value="XM_026880957.1"/>
</dbReference>
<dbReference type="Pfam" id="PF13639">
    <property type="entry name" value="zf-RING_2"/>
    <property type="match status" value="1"/>
</dbReference>
<feature type="transmembrane region" description="Helical" evidence="9">
    <location>
        <begin position="65"/>
        <end position="85"/>
    </location>
</feature>
<dbReference type="GO" id="GO:0000139">
    <property type="term" value="C:Golgi membrane"/>
    <property type="evidence" value="ECO:0007669"/>
    <property type="project" value="TreeGrafter"/>
</dbReference>
<comment type="subcellular location">
    <subcellularLocation>
        <location evidence="1">Membrane</location>
        <topology evidence="1">Multi-pass membrane protein</topology>
    </subcellularLocation>
</comment>
<evidence type="ECO:0000256" key="6">
    <source>
        <dbReference type="ARBA" id="ARBA00022989"/>
    </source>
</evidence>
<dbReference type="InterPro" id="IPR040176">
    <property type="entry name" value="RNF121/RNF175"/>
</dbReference>
<dbReference type="PROSITE" id="PS50089">
    <property type="entry name" value="ZF_RING_2"/>
    <property type="match status" value="1"/>
</dbReference>
<dbReference type="InterPro" id="IPR001841">
    <property type="entry name" value="Znf_RING"/>
</dbReference>
<keyword evidence="5" id="KW-0862">Zinc</keyword>
<dbReference type="Proteomes" id="UP000322000">
    <property type="component" value="Chromosome 13"/>
</dbReference>
<dbReference type="PANTHER" id="PTHR13407:SF0">
    <property type="entry name" value="FI05221P"/>
    <property type="match status" value="1"/>
</dbReference>
<dbReference type="GO" id="GO:0036503">
    <property type="term" value="P:ERAD pathway"/>
    <property type="evidence" value="ECO:0007669"/>
    <property type="project" value="TreeGrafter"/>
</dbReference>
<evidence type="ECO:0000256" key="3">
    <source>
        <dbReference type="ARBA" id="ARBA00022723"/>
    </source>
</evidence>
<dbReference type="FunCoup" id="A0A7E5W7V6">
    <property type="interactions" value="1735"/>
</dbReference>
<evidence type="ECO:0000256" key="1">
    <source>
        <dbReference type="ARBA" id="ARBA00004141"/>
    </source>
</evidence>
<feature type="transmembrane region" description="Helical" evidence="9">
    <location>
        <begin position="92"/>
        <end position="110"/>
    </location>
</feature>
<name>A0A7E5W7V6_TRINI</name>
<evidence type="ECO:0000313" key="12">
    <source>
        <dbReference type="RefSeq" id="XP_026736758.1"/>
    </source>
</evidence>
<dbReference type="GO" id="GO:0005789">
    <property type="term" value="C:endoplasmic reticulum membrane"/>
    <property type="evidence" value="ECO:0007669"/>
    <property type="project" value="TreeGrafter"/>
</dbReference>
<evidence type="ECO:0000256" key="4">
    <source>
        <dbReference type="ARBA" id="ARBA00022771"/>
    </source>
</evidence>
<dbReference type="CDD" id="cd16475">
    <property type="entry name" value="RING-H2_RNF121-like"/>
    <property type="match status" value="1"/>
</dbReference>
<evidence type="ECO:0000256" key="8">
    <source>
        <dbReference type="PROSITE-ProRule" id="PRU00175"/>
    </source>
</evidence>
<protein>
    <submittedName>
        <fullName evidence="12">RING finger protein 121-like</fullName>
    </submittedName>
</protein>
<dbReference type="AlphaFoldDB" id="A0A7E5W7V6"/>
<dbReference type="PANTHER" id="PTHR13407">
    <property type="entry name" value="RNF121 PROTEIN"/>
    <property type="match status" value="1"/>
</dbReference>
<dbReference type="GO" id="GO:0061630">
    <property type="term" value="F:ubiquitin protein ligase activity"/>
    <property type="evidence" value="ECO:0007669"/>
    <property type="project" value="TreeGrafter"/>
</dbReference>
<dbReference type="InParanoid" id="A0A7E5W7V6"/>
<evidence type="ECO:0000259" key="10">
    <source>
        <dbReference type="PROSITE" id="PS50089"/>
    </source>
</evidence>
<sequence>MALLEQAERQELEQLEKIGVMKSEGTAASGGSDFRFGEKTAYSKCNVSRYDHQKLHELHRGHESMHTTMIMILIVTLIVAQIVVMEWKKRHYRSYSFFTMLAMWSIPVLMAANNRWWRFISIWSTFTLLTAVVIRKSTTRPMSVTTPRLVYKWFYLIYKVSYLLGILGYVLMMLTFFGVNLAFGQKPQDWMDVALKLLFYGLYFGVLGRDVAEYCTDKMAASIGYYTQEGMPTRQLDNNVCAVCGNQLLVDVDQEGVLENTYKLTCGHVFHEFCIRGWCIVGKKQTCPYCKEKVDLKRMITNPWDRPHILYGQLLDWIRWLVAWQPLIMFLTQGINWLFGLE</sequence>
<keyword evidence="2 9" id="KW-0812">Transmembrane</keyword>
<dbReference type="InterPro" id="IPR013083">
    <property type="entry name" value="Znf_RING/FYVE/PHD"/>
</dbReference>
<evidence type="ECO:0000256" key="2">
    <source>
        <dbReference type="ARBA" id="ARBA00022692"/>
    </source>
</evidence>
<feature type="transmembrane region" description="Helical" evidence="9">
    <location>
        <begin position="193"/>
        <end position="212"/>
    </location>
</feature>